<evidence type="ECO:0000256" key="1">
    <source>
        <dbReference type="ARBA" id="ARBA00004173"/>
    </source>
</evidence>
<dbReference type="Proteomes" id="UP001233271">
    <property type="component" value="Chromosome 6"/>
</dbReference>
<dbReference type="KEGG" id="ccac:CcaHIS019_0601700"/>
<sequence>MIARIAINRTSALRAAPMVRFYTAPVRGEGATASSAGFRQREEAQENQYMRRREEEQLKALREKAKKAQAELEAQEKKVAGLPKE</sequence>
<comment type="function">
    <text evidence="4">Inhibits the enzyme activity of ATPase.</text>
</comment>
<dbReference type="GO" id="GO:0005739">
    <property type="term" value="C:mitochondrion"/>
    <property type="evidence" value="ECO:0007669"/>
    <property type="project" value="UniProtKB-SubCell"/>
</dbReference>
<dbReference type="Pfam" id="PF04568">
    <property type="entry name" value="IATP"/>
    <property type="match status" value="1"/>
</dbReference>
<dbReference type="RefSeq" id="XP_060458976.1">
    <property type="nucleotide sequence ID" value="XM_060602598.1"/>
</dbReference>
<keyword evidence="7" id="KW-1185">Reference proteome</keyword>
<accession>A0AA48L7V3</accession>
<dbReference type="InterPro" id="IPR007648">
    <property type="entry name" value="ATPase_inhibitor_mt"/>
</dbReference>
<keyword evidence="3" id="KW-0496">Mitochondrion</keyword>
<comment type="subcellular location">
    <subcellularLocation>
        <location evidence="1">Mitochondrion</location>
    </subcellularLocation>
</comment>
<evidence type="ECO:0000256" key="3">
    <source>
        <dbReference type="ARBA" id="ARBA00023128"/>
    </source>
</evidence>
<dbReference type="GO" id="GO:0042030">
    <property type="term" value="F:ATPase inhibitor activity"/>
    <property type="evidence" value="ECO:0007669"/>
    <property type="project" value="InterPro"/>
</dbReference>
<organism evidence="6 7">
    <name type="scientific">Cutaneotrichosporon cavernicola</name>
    <dbReference type="NCBI Taxonomy" id="279322"/>
    <lineage>
        <taxon>Eukaryota</taxon>
        <taxon>Fungi</taxon>
        <taxon>Dikarya</taxon>
        <taxon>Basidiomycota</taxon>
        <taxon>Agaricomycotina</taxon>
        <taxon>Tremellomycetes</taxon>
        <taxon>Trichosporonales</taxon>
        <taxon>Trichosporonaceae</taxon>
        <taxon>Cutaneotrichosporon</taxon>
    </lineage>
</organism>
<dbReference type="GeneID" id="85497581"/>
<feature type="region of interest" description="Disordered" evidence="5">
    <location>
        <begin position="28"/>
        <end position="51"/>
    </location>
</feature>
<dbReference type="Gene3D" id="1.20.5.500">
    <property type="entry name" value="Single helix bin"/>
    <property type="match status" value="1"/>
</dbReference>
<proteinExistence type="inferred from homology"/>
<evidence type="ECO:0000256" key="2">
    <source>
        <dbReference type="ARBA" id="ARBA00010901"/>
    </source>
</evidence>
<dbReference type="AlphaFoldDB" id="A0AA48L7V3"/>
<gene>
    <name evidence="6" type="ORF">CcaverHIS019_0601700</name>
</gene>
<feature type="compositionally biased region" description="Basic and acidic residues" evidence="5">
    <location>
        <begin position="39"/>
        <end position="51"/>
    </location>
</feature>
<evidence type="ECO:0000313" key="7">
    <source>
        <dbReference type="Proteomes" id="UP001233271"/>
    </source>
</evidence>
<protein>
    <recommendedName>
        <fullName evidence="4">ATPase inhibitor, mitochondrial</fullName>
    </recommendedName>
</protein>
<evidence type="ECO:0000256" key="5">
    <source>
        <dbReference type="SAM" id="MobiDB-lite"/>
    </source>
</evidence>
<dbReference type="EMBL" id="AP028217">
    <property type="protein sequence ID" value="BEI93711.1"/>
    <property type="molecule type" value="Genomic_DNA"/>
</dbReference>
<evidence type="ECO:0000256" key="4">
    <source>
        <dbReference type="RuleBase" id="RU368087"/>
    </source>
</evidence>
<name>A0AA48L7V3_9TREE</name>
<comment type="similarity">
    <text evidence="2 4">Belongs to the ATPase inhibitor family.</text>
</comment>
<evidence type="ECO:0000313" key="6">
    <source>
        <dbReference type="EMBL" id="BEI93711.1"/>
    </source>
</evidence>
<reference evidence="6" key="1">
    <citation type="journal article" date="2023" name="BMC Genomics">
        <title>Chromosome-level genome assemblies of Cutaneotrichosporon spp. (Trichosporonales, Basidiomycota) reveal imbalanced evolution between nucleotide sequences and chromosome synteny.</title>
        <authorList>
            <person name="Kobayashi Y."/>
            <person name="Kayamori A."/>
            <person name="Aoki K."/>
            <person name="Shiwa Y."/>
            <person name="Matsutani M."/>
            <person name="Fujita N."/>
            <person name="Sugita T."/>
            <person name="Iwasaki W."/>
            <person name="Tanaka N."/>
            <person name="Takashima M."/>
        </authorList>
    </citation>
    <scope>NUCLEOTIDE SEQUENCE</scope>
    <source>
        <strain evidence="6">HIS019</strain>
    </source>
</reference>